<dbReference type="PANTHER" id="PTHR15668:SF4">
    <property type="entry name" value="COILED-COIL DOMAIN-CONTAINING PROTEIN 22"/>
    <property type="match status" value="1"/>
</dbReference>
<evidence type="ECO:0000259" key="5">
    <source>
        <dbReference type="Pfam" id="PF05667"/>
    </source>
</evidence>
<dbReference type="EMBL" id="LIAE01009275">
    <property type="protein sequence ID" value="PAV70516.1"/>
    <property type="molecule type" value="Genomic_DNA"/>
</dbReference>
<evidence type="ECO:0000256" key="3">
    <source>
        <dbReference type="SAM" id="Coils"/>
    </source>
</evidence>
<evidence type="ECO:0000313" key="7">
    <source>
        <dbReference type="EMBL" id="PAV70516.1"/>
    </source>
</evidence>
<feature type="coiled-coil region" evidence="3">
    <location>
        <begin position="455"/>
        <end position="482"/>
    </location>
</feature>
<evidence type="ECO:0000313" key="8">
    <source>
        <dbReference type="Proteomes" id="UP000218231"/>
    </source>
</evidence>
<dbReference type="GO" id="GO:0097602">
    <property type="term" value="F:cullin family protein binding"/>
    <property type="evidence" value="ECO:0007669"/>
    <property type="project" value="TreeGrafter"/>
</dbReference>
<feature type="region of interest" description="Disordered" evidence="4">
    <location>
        <begin position="167"/>
        <end position="196"/>
    </location>
</feature>
<accession>A0A2A2K953</accession>
<comment type="caution">
    <text evidence="7">The sequence shown here is derived from an EMBL/GenBank/DDBJ whole genome shotgun (WGS) entry which is preliminary data.</text>
</comment>
<feature type="domain" description="CCDC22 N-terminal" evidence="6">
    <location>
        <begin position="2"/>
        <end position="76"/>
    </location>
</feature>
<dbReference type="InterPro" id="IPR048348">
    <property type="entry name" value="CCDC22_CC"/>
</dbReference>
<dbReference type="Pfam" id="PF21674">
    <property type="entry name" value="CCDC22_N"/>
    <property type="match status" value="1"/>
</dbReference>
<dbReference type="AlphaFoldDB" id="A0A2A2K953"/>
<keyword evidence="8" id="KW-1185">Reference proteome</keyword>
<feature type="compositionally biased region" description="Basic and acidic residues" evidence="4">
    <location>
        <begin position="187"/>
        <end position="196"/>
    </location>
</feature>
<evidence type="ECO:0000256" key="1">
    <source>
        <dbReference type="ARBA" id="ARBA00006438"/>
    </source>
</evidence>
<dbReference type="InterPro" id="IPR048349">
    <property type="entry name" value="CCDC22_N"/>
</dbReference>
<sequence length="483" mass="56542">MEFLIRCIWLIDPPSKAVLSSHRISKNIAERFRAASTVSEYLKKLKLRGDISYQSLLYGSWNDLRKLFIDLIEKLPKENVDIHDGTDQINPFAESAHKYLSHEPKWVPEFCRRLDMSHDGRYWCPPEGFSEWFPLSSRNSADSRQWIVDLINSSNQAENESLKFGSIVKPPIPEKPHLSKPQLPPKPSKEALQEVDTNKEVEVKKLQLAKLYGKLQEKRLAIVKAHNDAETTMDKKNELQQKLNEDSRLFLNVLENPEEGKANIQEYLQEHERRMVKMQADYDDMNVKLNEELDKVKEQMGVDNEQLTMRDQIVANRQRIEELAAIRAEKEQMIVKAEELLEQFEPSIDRSKITKRILDMIEMTRRQKKEIQKIIADIRKVQNRLKWSQQSLDRTFSVIEETLFRDANNYKGERAYKLFAKMHEICIESIQLIEKNGAIVREKQRISDQIDVERQKNVESKLAKLEADFAAIRESNKQIESAE</sequence>
<feature type="domain" description="CCDC22 coiled-coil" evidence="5">
    <location>
        <begin position="191"/>
        <end position="456"/>
    </location>
</feature>
<dbReference type="STRING" id="2018661.A0A2A2K953"/>
<dbReference type="Proteomes" id="UP000218231">
    <property type="component" value="Unassembled WGS sequence"/>
</dbReference>
<dbReference type="PANTHER" id="PTHR15668">
    <property type="entry name" value="JM1 PROTEIN"/>
    <property type="match status" value="1"/>
</dbReference>
<evidence type="ECO:0000256" key="2">
    <source>
        <dbReference type="ARBA" id="ARBA00017553"/>
    </source>
</evidence>
<dbReference type="OrthoDB" id="10266736at2759"/>
<evidence type="ECO:0000259" key="6">
    <source>
        <dbReference type="Pfam" id="PF21674"/>
    </source>
</evidence>
<proteinExistence type="inferred from homology"/>
<reference evidence="7 8" key="1">
    <citation type="journal article" date="2017" name="Curr. Biol.">
        <title>Genome architecture and evolution of a unichromosomal asexual nematode.</title>
        <authorList>
            <person name="Fradin H."/>
            <person name="Zegar C."/>
            <person name="Gutwein M."/>
            <person name="Lucas J."/>
            <person name="Kovtun M."/>
            <person name="Corcoran D."/>
            <person name="Baugh L.R."/>
            <person name="Kiontke K."/>
            <person name="Gunsalus K."/>
            <person name="Fitch D.H."/>
            <person name="Piano F."/>
        </authorList>
    </citation>
    <scope>NUCLEOTIDE SEQUENCE [LARGE SCALE GENOMIC DNA]</scope>
    <source>
        <strain evidence="7">PF1309</strain>
    </source>
</reference>
<protein>
    <recommendedName>
        <fullName evidence="2">Coiled-coil domain-containing protein 22 homolog</fullName>
    </recommendedName>
</protein>
<gene>
    <name evidence="7" type="ORF">WR25_19402</name>
</gene>
<feature type="coiled-coil region" evidence="3">
    <location>
        <begin position="222"/>
        <end position="343"/>
    </location>
</feature>
<organism evidence="7 8">
    <name type="scientific">Diploscapter pachys</name>
    <dbReference type="NCBI Taxonomy" id="2018661"/>
    <lineage>
        <taxon>Eukaryota</taxon>
        <taxon>Metazoa</taxon>
        <taxon>Ecdysozoa</taxon>
        <taxon>Nematoda</taxon>
        <taxon>Chromadorea</taxon>
        <taxon>Rhabditida</taxon>
        <taxon>Rhabditina</taxon>
        <taxon>Rhabditomorpha</taxon>
        <taxon>Rhabditoidea</taxon>
        <taxon>Rhabditidae</taxon>
        <taxon>Diploscapter</taxon>
    </lineage>
</organism>
<name>A0A2A2K953_9BILA</name>
<dbReference type="Pfam" id="PF05667">
    <property type="entry name" value="CCDC22_CC"/>
    <property type="match status" value="1"/>
</dbReference>
<comment type="similarity">
    <text evidence="1">Belongs to the CCDC22 family.</text>
</comment>
<dbReference type="GO" id="GO:2000060">
    <property type="term" value="P:positive regulation of ubiquitin-dependent protein catabolic process"/>
    <property type="evidence" value="ECO:0007669"/>
    <property type="project" value="TreeGrafter"/>
</dbReference>
<keyword evidence="3" id="KW-0175">Coiled coil</keyword>
<evidence type="ECO:0000256" key="4">
    <source>
        <dbReference type="SAM" id="MobiDB-lite"/>
    </source>
</evidence>
<dbReference type="InterPro" id="IPR008530">
    <property type="entry name" value="CCDC22"/>
</dbReference>